<dbReference type="OrthoDB" id="1001065at2759"/>
<name>A0A7J9L9D8_GOSSC</name>
<dbReference type="EMBL" id="JABFAF010000005">
    <property type="protein sequence ID" value="MBA0855324.1"/>
    <property type="molecule type" value="Genomic_DNA"/>
</dbReference>
<reference evidence="1 2" key="1">
    <citation type="journal article" date="2019" name="Genome Biol. Evol.">
        <title>Insights into the evolution of the New World diploid cottons (Gossypium, subgenus Houzingenia) based on genome sequencing.</title>
        <authorList>
            <person name="Grover C.E."/>
            <person name="Arick M.A. 2nd"/>
            <person name="Thrash A."/>
            <person name="Conover J.L."/>
            <person name="Sanders W.S."/>
            <person name="Peterson D.G."/>
            <person name="Frelichowski J.E."/>
            <person name="Scheffler J.A."/>
            <person name="Scheffler B.E."/>
            <person name="Wendel J.F."/>
        </authorList>
    </citation>
    <scope>NUCLEOTIDE SEQUENCE [LARGE SCALE GENOMIC DNA]</scope>
    <source>
        <strain evidence="1">1</strain>
        <tissue evidence="1">Leaf</tissue>
    </source>
</reference>
<gene>
    <name evidence="1" type="ORF">Goshw_012063</name>
</gene>
<accession>A0A7J9L9D8</accession>
<organism evidence="1 2">
    <name type="scientific">Gossypium schwendimanii</name>
    <name type="common">Cotton</name>
    <dbReference type="NCBI Taxonomy" id="34291"/>
    <lineage>
        <taxon>Eukaryota</taxon>
        <taxon>Viridiplantae</taxon>
        <taxon>Streptophyta</taxon>
        <taxon>Embryophyta</taxon>
        <taxon>Tracheophyta</taxon>
        <taxon>Spermatophyta</taxon>
        <taxon>Magnoliopsida</taxon>
        <taxon>eudicotyledons</taxon>
        <taxon>Gunneridae</taxon>
        <taxon>Pentapetalae</taxon>
        <taxon>rosids</taxon>
        <taxon>malvids</taxon>
        <taxon>Malvales</taxon>
        <taxon>Malvaceae</taxon>
        <taxon>Malvoideae</taxon>
        <taxon>Gossypium</taxon>
    </lineage>
</organism>
<sequence>MASVDWSATCEQLLRKVLNKFRNSRIKMGWLEDNFKAIKASTSILIELEDIRLDLDQQIKEEELDDLYKIDFRGRLKEDWLIFHNKHIKMWQCRYDYLPTREPFLTPELATSLDYMD</sequence>
<dbReference type="AlphaFoldDB" id="A0A7J9L9D8"/>
<evidence type="ECO:0000313" key="1">
    <source>
        <dbReference type="EMBL" id="MBA0855324.1"/>
    </source>
</evidence>
<proteinExistence type="predicted"/>
<dbReference type="Proteomes" id="UP000593576">
    <property type="component" value="Unassembled WGS sequence"/>
</dbReference>
<protein>
    <submittedName>
        <fullName evidence="1">Uncharacterized protein</fullName>
    </submittedName>
</protein>
<keyword evidence="2" id="KW-1185">Reference proteome</keyword>
<comment type="caution">
    <text evidence="1">The sequence shown here is derived from an EMBL/GenBank/DDBJ whole genome shotgun (WGS) entry which is preliminary data.</text>
</comment>
<evidence type="ECO:0000313" key="2">
    <source>
        <dbReference type="Proteomes" id="UP000593576"/>
    </source>
</evidence>